<dbReference type="RefSeq" id="WP_073609144.1">
    <property type="nucleotide sequence ID" value="NZ_MRCG01000010.1"/>
</dbReference>
<dbReference type="STRING" id="549789.NIES30_14620"/>
<dbReference type="SUPFAM" id="SSF51182">
    <property type="entry name" value="RmlC-like cupins"/>
    <property type="match status" value="1"/>
</dbReference>
<evidence type="ECO:0000313" key="2">
    <source>
        <dbReference type="Proteomes" id="UP000185557"/>
    </source>
</evidence>
<dbReference type="InterPro" id="IPR011051">
    <property type="entry name" value="RmlC_Cupin_sf"/>
</dbReference>
<dbReference type="Proteomes" id="UP000185557">
    <property type="component" value="Unassembled WGS sequence"/>
</dbReference>
<protein>
    <submittedName>
        <fullName evidence="1">Cupin</fullName>
    </submittedName>
</protein>
<dbReference type="Gene3D" id="2.60.120.10">
    <property type="entry name" value="Jelly Rolls"/>
    <property type="match status" value="1"/>
</dbReference>
<dbReference type="EMBL" id="MRCG01000010">
    <property type="protein sequence ID" value="OKH47196.1"/>
    <property type="molecule type" value="Genomic_DNA"/>
</dbReference>
<dbReference type="InterPro" id="IPR014710">
    <property type="entry name" value="RmlC-like_jellyroll"/>
</dbReference>
<name>A0A1U7J478_9CYAN</name>
<dbReference type="AlphaFoldDB" id="A0A1U7J478"/>
<dbReference type="OrthoDB" id="7059163at2"/>
<proteinExistence type="predicted"/>
<sequence length="202" mass="23107">MANHNWLVADDGTYRSFGDPETIEPGRYYRLYRFLTELEDILDIFHDDISRLEAITPLVRKLLVSSYWLQMDYNTPDPKTGWSVNFLYREHEFPITVQMVAWLPGHTSSVHNHGAWGIVALLGGQERNRLWRRSPQPNAPDQLELVDDIVLNPGDVVALTANAIHSVEPLGNEPTVSFNLYGATSFSDRYEFDPEHHTAKSL</sequence>
<reference evidence="1 2" key="1">
    <citation type="submission" date="2016-11" db="EMBL/GenBank/DDBJ databases">
        <title>Draft Genome Sequences of Nine Cyanobacterial Strains from Diverse Habitats.</title>
        <authorList>
            <person name="Zhu T."/>
            <person name="Hou S."/>
            <person name="Lu X."/>
            <person name="Hess W.R."/>
        </authorList>
    </citation>
    <scope>NUCLEOTIDE SEQUENCE [LARGE SCALE GENOMIC DNA]</scope>
    <source>
        <strain evidence="1 2">NIES-30</strain>
    </source>
</reference>
<comment type="caution">
    <text evidence="1">The sequence shown here is derived from an EMBL/GenBank/DDBJ whole genome shotgun (WGS) entry which is preliminary data.</text>
</comment>
<gene>
    <name evidence="1" type="ORF">NIES30_14620</name>
</gene>
<keyword evidence="2" id="KW-1185">Reference proteome</keyword>
<accession>A0A1U7J478</accession>
<organism evidence="1 2">
    <name type="scientific">Phormidium tenue NIES-30</name>
    <dbReference type="NCBI Taxonomy" id="549789"/>
    <lineage>
        <taxon>Bacteria</taxon>
        <taxon>Bacillati</taxon>
        <taxon>Cyanobacteriota</taxon>
        <taxon>Cyanophyceae</taxon>
        <taxon>Oscillatoriophycideae</taxon>
        <taxon>Oscillatoriales</taxon>
        <taxon>Oscillatoriaceae</taxon>
        <taxon>Phormidium</taxon>
    </lineage>
</organism>
<evidence type="ECO:0000313" key="1">
    <source>
        <dbReference type="EMBL" id="OKH47196.1"/>
    </source>
</evidence>
<dbReference type="CDD" id="cd10548">
    <property type="entry name" value="cupin_CDO"/>
    <property type="match status" value="1"/>
</dbReference>